<evidence type="ECO:0000313" key="2">
    <source>
        <dbReference type="EMBL" id="TVU83758.1"/>
    </source>
</evidence>
<sequence>MNSATAQISTTRLTQNTAPSIYTIAQLTELVNGEILAGRKDDALSTLAQLQDATHKLETQIHNMKDKRHG</sequence>
<protein>
    <submittedName>
        <fullName evidence="2">Uncharacterized protein</fullName>
    </submittedName>
</protein>
<evidence type="ECO:0000313" key="3">
    <source>
        <dbReference type="Proteomes" id="UP000317938"/>
    </source>
</evidence>
<evidence type="ECO:0000256" key="1">
    <source>
        <dbReference type="SAM" id="Coils"/>
    </source>
</evidence>
<dbReference type="Proteomes" id="UP000317938">
    <property type="component" value="Unassembled WGS sequence"/>
</dbReference>
<reference evidence="2 3" key="1">
    <citation type="submission" date="2019-07" db="EMBL/GenBank/DDBJ databases">
        <title>Diversity of Bacteria from Kongsfjorden, Arctic.</title>
        <authorList>
            <person name="Yu Y."/>
        </authorList>
    </citation>
    <scope>NUCLEOTIDE SEQUENCE [LARGE SCALE GENOMIC DNA]</scope>
    <source>
        <strain evidence="2 3">SM1927</strain>
    </source>
</reference>
<proteinExistence type="predicted"/>
<accession>A0ABY3FF58</accession>
<name>A0ABY3FF58_9GAMM</name>
<keyword evidence="3" id="KW-1185">Reference proteome</keyword>
<dbReference type="EMBL" id="VNFF01000007">
    <property type="protein sequence ID" value="TVU83758.1"/>
    <property type="molecule type" value="Genomic_DNA"/>
</dbReference>
<feature type="coiled-coil region" evidence="1">
    <location>
        <begin position="40"/>
        <end position="67"/>
    </location>
</feature>
<dbReference type="RefSeq" id="WP_145236346.1">
    <property type="nucleotide sequence ID" value="NZ_VNFF01000007.1"/>
</dbReference>
<organism evidence="2 3">
    <name type="scientific">Pseudoalteromonas neustonica</name>
    <dbReference type="NCBI Taxonomy" id="1840331"/>
    <lineage>
        <taxon>Bacteria</taxon>
        <taxon>Pseudomonadati</taxon>
        <taxon>Pseudomonadota</taxon>
        <taxon>Gammaproteobacteria</taxon>
        <taxon>Alteromonadales</taxon>
        <taxon>Pseudoalteromonadaceae</taxon>
        <taxon>Pseudoalteromonas</taxon>
    </lineage>
</organism>
<keyword evidence="1" id="KW-0175">Coiled coil</keyword>
<gene>
    <name evidence="2" type="ORF">FQP85_08260</name>
</gene>
<comment type="caution">
    <text evidence="2">The sequence shown here is derived from an EMBL/GenBank/DDBJ whole genome shotgun (WGS) entry which is preliminary data.</text>
</comment>